<protein>
    <submittedName>
        <fullName evidence="4">Enolase C-terminal domain-like</fullName>
    </submittedName>
</protein>
<dbReference type="InterPro" id="IPR034593">
    <property type="entry name" value="DgoD-like"/>
</dbReference>
<name>A0A1M4YPR7_9BACT</name>
<dbReference type="EMBL" id="FQUS01000005">
    <property type="protein sequence ID" value="SHF07502.1"/>
    <property type="molecule type" value="Genomic_DNA"/>
</dbReference>
<evidence type="ECO:0000313" key="5">
    <source>
        <dbReference type="Proteomes" id="UP000184041"/>
    </source>
</evidence>
<dbReference type="InterPro" id="IPR029065">
    <property type="entry name" value="Enolase_C-like"/>
</dbReference>
<gene>
    <name evidence="4" type="ORF">SAMN05443144_105118</name>
</gene>
<evidence type="ECO:0000256" key="2">
    <source>
        <dbReference type="ARBA" id="ARBA00022723"/>
    </source>
</evidence>
<dbReference type="GO" id="GO:0046872">
    <property type="term" value="F:metal ion binding"/>
    <property type="evidence" value="ECO:0007669"/>
    <property type="project" value="UniProtKB-KW"/>
</dbReference>
<evidence type="ECO:0000313" key="4">
    <source>
        <dbReference type="EMBL" id="SHF07502.1"/>
    </source>
</evidence>
<comment type="similarity">
    <text evidence="1">Belongs to the mandelate racemase/muconate lactonizing enzyme family.</text>
</comment>
<dbReference type="AlphaFoldDB" id="A0A1M4YPR7"/>
<dbReference type="OrthoDB" id="1099889at2"/>
<dbReference type="PANTHER" id="PTHR48080">
    <property type="entry name" value="D-GALACTONATE DEHYDRATASE-RELATED"/>
    <property type="match status" value="1"/>
</dbReference>
<keyword evidence="2" id="KW-0479">Metal-binding</keyword>
<keyword evidence="5" id="KW-1185">Reference proteome</keyword>
<reference evidence="4 5" key="1">
    <citation type="submission" date="2016-11" db="EMBL/GenBank/DDBJ databases">
        <authorList>
            <person name="Jaros S."/>
            <person name="Januszkiewicz K."/>
            <person name="Wedrychowicz H."/>
        </authorList>
    </citation>
    <scope>NUCLEOTIDE SEQUENCE [LARGE SCALE GENOMIC DNA]</scope>
    <source>
        <strain evidence="4 5">DSM 21986</strain>
    </source>
</reference>
<dbReference type="SUPFAM" id="SSF51604">
    <property type="entry name" value="Enolase C-terminal domain-like"/>
    <property type="match status" value="1"/>
</dbReference>
<dbReference type="Pfam" id="PF13378">
    <property type="entry name" value="MR_MLE_C"/>
    <property type="match status" value="1"/>
</dbReference>
<dbReference type="InterPro" id="IPR036849">
    <property type="entry name" value="Enolase-like_C_sf"/>
</dbReference>
<sequence length="469" mass="52671">MDSDVPISRRVFLKYTGAAMAMTMVGLPGRFDTHSSKKRYIMGNIRIRNVQSNFERIPLNPYRFKGGASTEMWNAIACMESETGTRKIGLGPQGVLWSDASVAAAHSEAGGNALMYSVSERALQMLKGESFKSPVQLLDDIFPDVYGYAKEITRIEDLSKTFALNALVCVDNAAWLLYAAENDIRHFDEMIPEPYRPGLSHKHEGVASMPSFPSGTPIGKVNEAAEEGYFIMKLKIGAAGTQQEMLEKDKEFLTAVHNALGDRRTSYTKNGRIPYYLDANGRYEKKETLLKLLDHAKKIGAFDHIAVIEEPFPEHNNNYVDDMGVRVAADERAHTVEEAKECIELGYTAFAVKAIAKTLSMTMKITQLAYEHDIPCFCADLTVSPILLEWNKNIAARLKPLPELTVGLQEANGHQYYKDWDKQMSYHPMPEAEWVEPQKGIYHTGESFYEHSGGIFKPSNHYEALFKNM</sequence>
<evidence type="ECO:0000256" key="1">
    <source>
        <dbReference type="ARBA" id="ARBA00008031"/>
    </source>
</evidence>
<organism evidence="4 5">
    <name type="scientific">Fodinibius roseus</name>
    <dbReference type="NCBI Taxonomy" id="1194090"/>
    <lineage>
        <taxon>Bacteria</taxon>
        <taxon>Pseudomonadati</taxon>
        <taxon>Balneolota</taxon>
        <taxon>Balneolia</taxon>
        <taxon>Balneolales</taxon>
        <taxon>Balneolaceae</taxon>
        <taxon>Fodinibius</taxon>
    </lineage>
</organism>
<dbReference type="PANTHER" id="PTHR48080:SF3">
    <property type="entry name" value="ENOLASE SUPERFAMILY MEMBER DDB_G0284701"/>
    <property type="match status" value="1"/>
</dbReference>
<dbReference type="STRING" id="1194090.SAMN05443144_105118"/>
<proteinExistence type="inferred from homology"/>
<evidence type="ECO:0000259" key="3">
    <source>
        <dbReference type="Pfam" id="PF13378"/>
    </source>
</evidence>
<feature type="domain" description="Enolase C-terminal" evidence="3">
    <location>
        <begin position="222"/>
        <end position="399"/>
    </location>
</feature>
<accession>A0A1M4YPR7</accession>
<dbReference type="Proteomes" id="UP000184041">
    <property type="component" value="Unassembled WGS sequence"/>
</dbReference>
<dbReference type="Gene3D" id="3.20.20.120">
    <property type="entry name" value="Enolase-like C-terminal domain"/>
    <property type="match status" value="1"/>
</dbReference>